<sequence>MENSLEKIIVELETKLLLKATRVQAMHELLAEDFIEVGQGNKPATKTDVLSHTDFHQQDDIPAEEFQIKPITKHCVLLNYITRHTDRDTGGMKKMIRSSIWRLRDDQ</sequence>
<organism evidence="2 3">
    <name type="scientific">Legionella dresdenensis</name>
    <dbReference type="NCBI Taxonomy" id="450200"/>
    <lineage>
        <taxon>Bacteria</taxon>
        <taxon>Pseudomonadati</taxon>
        <taxon>Pseudomonadota</taxon>
        <taxon>Gammaproteobacteria</taxon>
        <taxon>Legionellales</taxon>
        <taxon>Legionellaceae</taxon>
        <taxon>Legionella</taxon>
    </lineage>
</organism>
<gene>
    <name evidence="2" type="ORF">ACFORL_11815</name>
</gene>
<dbReference type="RefSeq" id="WP_382344278.1">
    <property type="nucleotide sequence ID" value="NZ_JBHSAB010000029.1"/>
</dbReference>
<evidence type="ECO:0000313" key="2">
    <source>
        <dbReference type="EMBL" id="MFC3909757.1"/>
    </source>
</evidence>
<dbReference type="InterPro" id="IPR032710">
    <property type="entry name" value="NTF2-like_dom_sf"/>
</dbReference>
<dbReference type="InterPro" id="IPR027843">
    <property type="entry name" value="DUF4440"/>
</dbReference>
<dbReference type="SUPFAM" id="SSF54427">
    <property type="entry name" value="NTF2-like"/>
    <property type="match status" value="1"/>
</dbReference>
<protein>
    <submittedName>
        <fullName evidence="2">DUF4440 domain-containing protein</fullName>
    </submittedName>
</protein>
<evidence type="ECO:0000313" key="3">
    <source>
        <dbReference type="Proteomes" id="UP001595758"/>
    </source>
</evidence>
<evidence type="ECO:0000259" key="1">
    <source>
        <dbReference type="Pfam" id="PF14534"/>
    </source>
</evidence>
<dbReference type="EMBL" id="JBHSAB010000029">
    <property type="protein sequence ID" value="MFC3909757.1"/>
    <property type="molecule type" value="Genomic_DNA"/>
</dbReference>
<accession>A0ABV8CID1</accession>
<keyword evidence="3" id="KW-1185">Reference proteome</keyword>
<comment type="caution">
    <text evidence="2">The sequence shown here is derived from an EMBL/GenBank/DDBJ whole genome shotgun (WGS) entry which is preliminary data.</text>
</comment>
<dbReference type="Proteomes" id="UP001595758">
    <property type="component" value="Unassembled WGS sequence"/>
</dbReference>
<feature type="domain" description="DUF4440" evidence="1">
    <location>
        <begin position="21"/>
        <end position="107"/>
    </location>
</feature>
<dbReference type="Pfam" id="PF14534">
    <property type="entry name" value="DUF4440"/>
    <property type="match status" value="1"/>
</dbReference>
<reference evidence="3" key="1">
    <citation type="journal article" date="2019" name="Int. J. Syst. Evol. Microbiol.">
        <title>The Global Catalogue of Microorganisms (GCM) 10K type strain sequencing project: providing services to taxonomists for standard genome sequencing and annotation.</title>
        <authorList>
            <consortium name="The Broad Institute Genomics Platform"/>
            <consortium name="The Broad Institute Genome Sequencing Center for Infectious Disease"/>
            <person name="Wu L."/>
            <person name="Ma J."/>
        </authorList>
    </citation>
    <scope>NUCLEOTIDE SEQUENCE [LARGE SCALE GENOMIC DNA]</scope>
    <source>
        <strain evidence="3">CCUG 59858</strain>
    </source>
</reference>
<proteinExistence type="predicted"/>
<name>A0ABV8CID1_9GAMM</name>